<comment type="caution">
    <text evidence="1">The sequence shown here is derived from an EMBL/GenBank/DDBJ whole genome shotgun (WGS) entry which is preliminary data.</text>
</comment>
<proteinExistence type="predicted"/>
<name>A0AC60QFP2_IXOPE</name>
<keyword evidence="2" id="KW-1185">Reference proteome</keyword>
<evidence type="ECO:0000313" key="2">
    <source>
        <dbReference type="Proteomes" id="UP000805193"/>
    </source>
</evidence>
<dbReference type="EMBL" id="JABSTQ010009180">
    <property type="protein sequence ID" value="KAG0432065.1"/>
    <property type="molecule type" value="Genomic_DNA"/>
</dbReference>
<dbReference type="Proteomes" id="UP000805193">
    <property type="component" value="Unassembled WGS sequence"/>
</dbReference>
<evidence type="ECO:0000313" key="1">
    <source>
        <dbReference type="EMBL" id="KAG0432065.1"/>
    </source>
</evidence>
<accession>A0AC60QFP2</accession>
<sequence length="245" mass="27303">MGEGRNLSFALSTDASNKGNRKLFSIAVRFYDVNGAGITDALIDFYEQADETSGGICELLATSLEKNFVSWARPGPFKNAAVKPERAGPWSAVWPVPVQISAWDANGSPLCYDWADIAPSRRATELAQLHSYCWGATRIKRPEKPSRARFGISEAMPAMRAPLVSEVPKHAPCVHGVAVARVTADSQREHCLRLECDIAMSHMDCLHCEFCEQLPCQERGSTGFLSRLGLQDQRERWMRRVHRVK</sequence>
<organism evidence="1 2">
    <name type="scientific">Ixodes persulcatus</name>
    <name type="common">Taiga tick</name>
    <dbReference type="NCBI Taxonomy" id="34615"/>
    <lineage>
        <taxon>Eukaryota</taxon>
        <taxon>Metazoa</taxon>
        <taxon>Ecdysozoa</taxon>
        <taxon>Arthropoda</taxon>
        <taxon>Chelicerata</taxon>
        <taxon>Arachnida</taxon>
        <taxon>Acari</taxon>
        <taxon>Parasitiformes</taxon>
        <taxon>Ixodida</taxon>
        <taxon>Ixodoidea</taxon>
        <taxon>Ixodidae</taxon>
        <taxon>Ixodinae</taxon>
        <taxon>Ixodes</taxon>
    </lineage>
</organism>
<protein>
    <submittedName>
        <fullName evidence="1">Uncharacterized protein</fullName>
    </submittedName>
</protein>
<gene>
    <name evidence="1" type="ORF">HPB47_021205</name>
</gene>
<reference evidence="1 2" key="1">
    <citation type="journal article" date="2020" name="Cell">
        <title>Large-Scale Comparative Analyses of Tick Genomes Elucidate Their Genetic Diversity and Vector Capacities.</title>
        <authorList>
            <consortium name="Tick Genome and Microbiome Consortium (TIGMIC)"/>
            <person name="Jia N."/>
            <person name="Wang J."/>
            <person name="Shi W."/>
            <person name="Du L."/>
            <person name="Sun Y."/>
            <person name="Zhan W."/>
            <person name="Jiang J.F."/>
            <person name="Wang Q."/>
            <person name="Zhang B."/>
            <person name="Ji P."/>
            <person name="Bell-Sakyi L."/>
            <person name="Cui X.M."/>
            <person name="Yuan T.T."/>
            <person name="Jiang B.G."/>
            <person name="Yang W.F."/>
            <person name="Lam T.T."/>
            <person name="Chang Q.C."/>
            <person name="Ding S.J."/>
            <person name="Wang X.J."/>
            <person name="Zhu J.G."/>
            <person name="Ruan X.D."/>
            <person name="Zhao L."/>
            <person name="Wei J.T."/>
            <person name="Ye R.Z."/>
            <person name="Que T.C."/>
            <person name="Du C.H."/>
            <person name="Zhou Y.H."/>
            <person name="Cheng J.X."/>
            <person name="Dai P.F."/>
            <person name="Guo W.B."/>
            <person name="Han X.H."/>
            <person name="Huang E.J."/>
            <person name="Li L.F."/>
            <person name="Wei W."/>
            <person name="Gao Y.C."/>
            <person name="Liu J.Z."/>
            <person name="Shao H.Z."/>
            <person name="Wang X."/>
            <person name="Wang C.C."/>
            <person name="Yang T.C."/>
            <person name="Huo Q.B."/>
            <person name="Li W."/>
            <person name="Chen H.Y."/>
            <person name="Chen S.E."/>
            <person name="Zhou L.G."/>
            <person name="Ni X.B."/>
            <person name="Tian J.H."/>
            <person name="Sheng Y."/>
            <person name="Liu T."/>
            <person name="Pan Y.S."/>
            <person name="Xia L.Y."/>
            <person name="Li J."/>
            <person name="Zhao F."/>
            <person name="Cao W.C."/>
        </authorList>
    </citation>
    <scope>NUCLEOTIDE SEQUENCE [LARGE SCALE GENOMIC DNA]</scope>
    <source>
        <strain evidence="1">Iper-2018</strain>
    </source>
</reference>